<feature type="compositionally biased region" description="Gly residues" evidence="5">
    <location>
        <begin position="159"/>
        <end position="169"/>
    </location>
</feature>
<evidence type="ECO:0000256" key="5">
    <source>
        <dbReference type="SAM" id="MobiDB-lite"/>
    </source>
</evidence>
<evidence type="ECO:0000256" key="2">
    <source>
        <dbReference type="ARBA" id="ARBA00008332"/>
    </source>
</evidence>
<dbReference type="EMBL" id="JAQMWT010000344">
    <property type="protein sequence ID" value="KAJ8603860.1"/>
    <property type="molecule type" value="Genomic_DNA"/>
</dbReference>
<evidence type="ECO:0000313" key="7">
    <source>
        <dbReference type="Proteomes" id="UP001230188"/>
    </source>
</evidence>
<evidence type="ECO:0000256" key="4">
    <source>
        <dbReference type="ARBA" id="ARBA00022553"/>
    </source>
</evidence>
<feature type="compositionally biased region" description="Basic residues" evidence="5">
    <location>
        <begin position="144"/>
        <end position="153"/>
    </location>
</feature>
<comment type="subcellular location">
    <subcellularLocation>
        <location evidence="1">Cytoplasm</location>
    </subcellularLocation>
</comment>
<sequence>MLSQLCRDVRELEARLESGARYSMSSYTSSGGPDGHVYERRVERTIRGCYWERKEELRDSRAGVERLEVERRIGERARTVTKERIWGEERTRDTRRNMRTQAELDRFDDDWAARTLAPPRPSSSHPRVVAPTSSRNRATSSSRGGRRSVRARPRVQTPTGGGGGGGGGLVVQPTVSAKIVVPAANNNGPRK</sequence>
<dbReference type="Pfam" id="PF10248">
    <property type="entry name" value="Mlf1IP"/>
    <property type="match status" value="1"/>
</dbReference>
<keyword evidence="7" id="KW-1185">Reference proteome</keyword>
<dbReference type="Proteomes" id="UP001230188">
    <property type="component" value="Unassembled WGS sequence"/>
</dbReference>
<dbReference type="InterPro" id="IPR019376">
    <property type="entry name" value="Myeloid_leukemia_factor"/>
</dbReference>
<feature type="region of interest" description="Disordered" evidence="5">
    <location>
        <begin position="114"/>
        <end position="171"/>
    </location>
</feature>
<keyword evidence="4" id="KW-0597">Phosphoprotein</keyword>
<feature type="compositionally biased region" description="Low complexity" evidence="5">
    <location>
        <begin position="122"/>
        <end position="143"/>
    </location>
</feature>
<keyword evidence="3" id="KW-0963">Cytoplasm</keyword>
<dbReference type="GO" id="GO:0005737">
    <property type="term" value="C:cytoplasm"/>
    <property type="evidence" value="ECO:0007669"/>
    <property type="project" value="UniProtKB-SubCell"/>
</dbReference>
<comment type="caution">
    <text evidence="6">The sequence shown here is derived from an EMBL/GenBank/DDBJ whole genome shotgun (WGS) entry which is preliminary data.</text>
</comment>
<organism evidence="6 7">
    <name type="scientific">Chrysophaeum taylorii</name>
    <dbReference type="NCBI Taxonomy" id="2483200"/>
    <lineage>
        <taxon>Eukaryota</taxon>
        <taxon>Sar</taxon>
        <taxon>Stramenopiles</taxon>
        <taxon>Ochrophyta</taxon>
        <taxon>Pelagophyceae</taxon>
        <taxon>Pelagomonadales</taxon>
        <taxon>Pelagomonadaceae</taxon>
        <taxon>Chrysophaeum</taxon>
    </lineage>
</organism>
<dbReference type="AlphaFoldDB" id="A0AAD7UG01"/>
<name>A0AAD7UG01_9STRA</name>
<accession>A0AAD7UG01</accession>
<proteinExistence type="inferred from homology"/>
<evidence type="ECO:0000256" key="1">
    <source>
        <dbReference type="ARBA" id="ARBA00004496"/>
    </source>
</evidence>
<reference evidence="6" key="1">
    <citation type="submission" date="2023-01" db="EMBL/GenBank/DDBJ databases">
        <title>Metagenome sequencing of chrysophaentin producing Chrysophaeum taylorii.</title>
        <authorList>
            <person name="Davison J."/>
            <person name="Bewley C."/>
        </authorList>
    </citation>
    <scope>NUCLEOTIDE SEQUENCE</scope>
    <source>
        <strain evidence="6">NIES-1699</strain>
    </source>
</reference>
<gene>
    <name evidence="6" type="ORF">CTAYLR_000325</name>
</gene>
<evidence type="ECO:0000256" key="3">
    <source>
        <dbReference type="ARBA" id="ARBA00022490"/>
    </source>
</evidence>
<protein>
    <submittedName>
        <fullName evidence="6">Uncharacterized protein</fullName>
    </submittedName>
</protein>
<evidence type="ECO:0000313" key="6">
    <source>
        <dbReference type="EMBL" id="KAJ8603860.1"/>
    </source>
</evidence>
<comment type="similarity">
    <text evidence="2">Belongs to the MLF family.</text>
</comment>